<dbReference type="PANTHER" id="PTHR33643">
    <property type="entry name" value="UREASE ACCESSORY PROTEIN D"/>
    <property type="match status" value="1"/>
</dbReference>
<dbReference type="Pfam" id="PF01774">
    <property type="entry name" value="UreD"/>
    <property type="match status" value="1"/>
</dbReference>
<evidence type="ECO:0000313" key="4">
    <source>
        <dbReference type="Proteomes" id="UP000237105"/>
    </source>
</evidence>
<dbReference type="HAMAP" id="MF_01384">
    <property type="entry name" value="UreD"/>
    <property type="match status" value="1"/>
</dbReference>
<reference evidence="4" key="1">
    <citation type="submission" date="2016-06" db="EMBL/GenBank/DDBJ databases">
        <title>Parallel loss of symbiosis genes in relatives of nitrogen-fixing non-legume Parasponia.</title>
        <authorList>
            <person name="Van Velzen R."/>
            <person name="Holmer R."/>
            <person name="Bu F."/>
            <person name="Rutten L."/>
            <person name="Van Zeijl A."/>
            <person name="Liu W."/>
            <person name="Santuari L."/>
            <person name="Cao Q."/>
            <person name="Sharma T."/>
            <person name="Shen D."/>
            <person name="Roswanjaya Y."/>
            <person name="Wardhani T."/>
            <person name="Kalhor M.S."/>
            <person name="Jansen J."/>
            <person name="Van den Hoogen J."/>
            <person name="Gungor B."/>
            <person name="Hartog M."/>
            <person name="Hontelez J."/>
            <person name="Verver J."/>
            <person name="Yang W.-C."/>
            <person name="Schijlen E."/>
            <person name="Repin R."/>
            <person name="Schilthuizen M."/>
            <person name="Schranz E."/>
            <person name="Heidstra R."/>
            <person name="Miyata K."/>
            <person name="Fedorova E."/>
            <person name="Kohlen W."/>
            <person name="Bisseling T."/>
            <person name="Smit S."/>
            <person name="Geurts R."/>
        </authorList>
    </citation>
    <scope>NUCLEOTIDE SEQUENCE [LARGE SCALE GENOMIC DNA]</scope>
    <source>
        <strain evidence="4">cv. WU1-14</strain>
    </source>
</reference>
<name>A0A2P5D283_PARAD</name>
<dbReference type="Proteomes" id="UP000237105">
    <property type="component" value="Unassembled WGS sequence"/>
</dbReference>
<dbReference type="OrthoDB" id="5550464at2759"/>
<dbReference type="EMBL" id="JXTB01000072">
    <property type="protein sequence ID" value="PON67401.1"/>
    <property type="molecule type" value="Genomic_DNA"/>
</dbReference>
<proteinExistence type="inferred from homology"/>
<dbReference type="STRING" id="3476.A0A2P5D283"/>
<sequence>MESGKVAVEKVGGKSTVTRCYSKYPLKFIVPNKVGNSKTDAVWIYSLTYGGGIVSGDSISCNFAIGDGCTAVLTTQASTKVYKSLGSKSSEQVLEARVGSNALLAVIPDPVTCFSTARFTQKQVFRMACGSNLIMVDWVTSGRHESGEKWDFDLYKSTNHIFLEDDEPLFLDTVLLEKGSLSSIAERMLDYQVIAMVVFWGPKLKYIQNQVQEDVRKMMTEQLKFSSPTSTHKRQRTSDHCITKPNFIASSSVFGPEGKGVVVRIVATTTESVYIFLRHQLASLEPLLGVSPYQ</sequence>
<evidence type="ECO:0000313" key="3">
    <source>
        <dbReference type="EMBL" id="PON67401.1"/>
    </source>
</evidence>
<comment type="similarity">
    <text evidence="1">Belongs to the UreD family.</text>
</comment>
<keyword evidence="4" id="KW-1185">Reference proteome</keyword>
<dbReference type="AlphaFoldDB" id="A0A2P5D283"/>
<organism evidence="3 4">
    <name type="scientific">Parasponia andersonii</name>
    <name type="common">Sponia andersonii</name>
    <dbReference type="NCBI Taxonomy" id="3476"/>
    <lineage>
        <taxon>Eukaryota</taxon>
        <taxon>Viridiplantae</taxon>
        <taxon>Streptophyta</taxon>
        <taxon>Embryophyta</taxon>
        <taxon>Tracheophyta</taxon>
        <taxon>Spermatophyta</taxon>
        <taxon>Magnoliopsida</taxon>
        <taxon>eudicotyledons</taxon>
        <taxon>Gunneridae</taxon>
        <taxon>Pentapetalae</taxon>
        <taxon>rosids</taxon>
        <taxon>fabids</taxon>
        <taxon>Rosales</taxon>
        <taxon>Cannabaceae</taxon>
        <taxon>Parasponia</taxon>
    </lineage>
</organism>
<comment type="caution">
    <text evidence="3">The sequence shown here is derived from an EMBL/GenBank/DDBJ whole genome shotgun (WGS) entry which is preliminary data.</text>
</comment>
<evidence type="ECO:0000256" key="1">
    <source>
        <dbReference type="ARBA" id="ARBA00007177"/>
    </source>
</evidence>
<evidence type="ECO:0000256" key="2">
    <source>
        <dbReference type="ARBA" id="ARBA00023186"/>
    </source>
</evidence>
<dbReference type="GO" id="GO:0016151">
    <property type="term" value="F:nickel cation binding"/>
    <property type="evidence" value="ECO:0007669"/>
    <property type="project" value="InterPro"/>
</dbReference>
<protein>
    <submittedName>
        <fullName evidence="3">Urease accessory protein UreD</fullName>
    </submittedName>
</protein>
<gene>
    <name evidence="3" type="ORF">PanWU01x14_103820</name>
</gene>
<accession>A0A2P5D283</accession>
<keyword evidence="2" id="KW-0143">Chaperone</keyword>
<dbReference type="InterPro" id="IPR002669">
    <property type="entry name" value="UreD"/>
</dbReference>
<dbReference type="PANTHER" id="PTHR33643:SF1">
    <property type="entry name" value="UREASE ACCESSORY PROTEIN D"/>
    <property type="match status" value="1"/>
</dbReference>